<proteinExistence type="predicted"/>
<dbReference type="Proteomes" id="UP000299102">
    <property type="component" value="Unassembled WGS sequence"/>
</dbReference>
<evidence type="ECO:0000313" key="2">
    <source>
        <dbReference type="Proteomes" id="UP000299102"/>
    </source>
</evidence>
<name>A0A4C1UL58_EUMVA</name>
<dbReference type="AlphaFoldDB" id="A0A4C1UL58"/>
<sequence length="148" mass="16512">MAKVVGDDLRCTDHERFSWSDDEAGKNVIPLVCHTLLRLHPKTELVEKYNFDAVPTPGTRKPSSHGHNILPFIYELCSCNAADVDSNFALRSSLETEAVSIFKLWKVRSNAENARTVVGYSLPKQFSLQFSIPIAVLLAISAPNRRCP</sequence>
<gene>
    <name evidence="1" type="ORF">EVAR_23467_1</name>
</gene>
<comment type="caution">
    <text evidence="1">The sequence shown here is derived from an EMBL/GenBank/DDBJ whole genome shotgun (WGS) entry which is preliminary data.</text>
</comment>
<organism evidence="1 2">
    <name type="scientific">Eumeta variegata</name>
    <name type="common">Bagworm moth</name>
    <name type="synonym">Eumeta japonica</name>
    <dbReference type="NCBI Taxonomy" id="151549"/>
    <lineage>
        <taxon>Eukaryota</taxon>
        <taxon>Metazoa</taxon>
        <taxon>Ecdysozoa</taxon>
        <taxon>Arthropoda</taxon>
        <taxon>Hexapoda</taxon>
        <taxon>Insecta</taxon>
        <taxon>Pterygota</taxon>
        <taxon>Neoptera</taxon>
        <taxon>Endopterygota</taxon>
        <taxon>Lepidoptera</taxon>
        <taxon>Glossata</taxon>
        <taxon>Ditrysia</taxon>
        <taxon>Tineoidea</taxon>
        <taxon>Psychidae</taxon>
        <taxon>Oiketicinae</taxon>
        <taxon>Eumeta</taxon>
    </lineage>
</organism>
<evidence type="ECO:0000313" key="1">
    <source>
        <dbReference type="EMBL" id="GBP26696.1"/>
    </source>
</evidence>
<protein>
    <submittedName>
        <fullName evidence="1">Uncharacterized protein</fullName>
    </submittedName>
</protein>
<accession>A0A4C1UL58</accession>
<reference evidence="1 2" key="1">
    <citation type="journal article" date="2019" name="Commun. Biol.">
        <title>The bagworm genome reveals a unique fibroin gene that provides high tensile strength.</title>
        <authorList>
            <person name="Kono N."/>
            <person name="Nakamura H."/>
            <person name="Ohtoshi R."/>
            <person name="Tomita M."/>
            <person name="Numata K."/>
            <person name="Arakawa K."/>
        </authorList>
    </citation>
    <scope>NUCLEOTIDE SEQUENCE [LARGE SCALE GENOMIC DNA]</scope>
</reference>
<dbReference type="EMBL" id="BGZK01000183">
    <property type="protein sequence ID" value="GBP26696.1"/>
    <property type="molecule type" value="Genomic_DNA"/>
</dbReference>
<keyword evidence="2" id="KW-1185">Reference proteome</keyword>